<dbReference type="RefSeq" id="WP_110449363.1">
    <property type="nucleotide sequence ID" value="NZ_CP029479.1"/>
</dbReference>
<gene>
    <name evidence="3" type="ORF">HYN04_02875</name>
</gene>
<sequence length="318" mass="33994">MRRVLIAALALLAAACADRSVRATGPVQMGPWVTVVAEPVAADPTRPDRTEFGRFRYAGGLALTASDSNRLHGLSDIRALPDNRILGVTDEGDLFEARLRLDASGRLAGVDRARITPLQAPEGGPLGGKLEADAEGLALLKDGSRLVSFEQRHRILLYPADGRPPRQVNSPEAAFPPNGGLEALSADPARGPDAWLAGGEESGELWTCALRKPCQSLGTLPKPFEFGLVAVTPLPGGGLAYMIRAWDPLRGSRIALILRNAAGVEVDRLELARPLTTDNFEGVDVLPGKDGGLRFLLASDDNFSTEQRTLLLAFDWKP</sequence>
<dbReference type="EMBL" id="CP029479">
    <property type="protein sequence ID" value="AWM76794.1"/>
    <property type="molecule type" value="Genomic_DNA"/>
</dbReference>
<keyword evidence="1" id="KW-0732">Signal</keyword>
<dbReference type="InterPro" id="IPR014567">
    <property type="entry name" value="UCP031900"/>
</dbReference>
<dbReference type="Pfam" id="PF13449">
    <property type="entry name" value="Phytase-like"/>
    <property type="match status" value="1"/>
</dbReference>
<dbReference type="AlphaFoldDB" id="A0A2Z3I014"/>
<organism evidence="3 4">
    <name type="scientific">Phenylobacterium parvum</name>
    <dbReference type="NCBI Taxonomy" id="2201350"/>
    <lineage>
        <taxon>Bacteria</taxon>
        <taxon>Pseudomonadati</taxon>
        <taxon>Pseudomonadota</taxon>
        <taxon>Alphaproteobacteria</taxon>
        <taxon>Caulobacterales</taxon>
        <taxon>Caulobacteraceae</taxon>
        <taxon>Phenylobacterium</taxon>
    </lineage>
</organism>
<evidence type="ECO:0000313" key="3">
    <source>
        <dbReference type="EMBL" id="AWM76794.1"/>
    </source>
</evidence>
<evidence type="ECO:0000259" key="2">
    <source>
        <dbReference type="Pfam" id="PF13449"/>
    </source>
</evidence>
<dbReference type="SUPFAM" id="SSF50956">
    <property type="entry name" value="Thermostable phytase (3-phytase)"/>
    <property type="match status" value="1"/>
</dbReference>
<name>A0A2Z3I014_9CAUL</name>
<feature type="signal peptide" evidence="1">
    <location>
        <begin position="1"/>
        <end position="23"/>
    </location>
</feature>
<evidence type="ECO:0000256" key="1">
    <source>
        <dbReference type="SAM" id="SignalP"/>
    </source>
</evidence>
<dbReference type="PIRSF" id="PIRSF031900">
    <property type="entry name" value="UCP031900"/>
    <property type="match status" value="1"/>
</dbReference>
<proteinExistence type="predicted"/>
<dbReference type="Proteomes" id="UP000247763">
    <property type="component" value="Chromosome"/>
</dbReference>
<dbReference type="KEGG" id="phb:HYN04_02875"/>
<feature type="chain" id="PRO_5016369219" description="Phytase-like domain-containing protein" evidence="1">
    <location>
        <begin position="24"/>
        <end position="318"/>
    </location>
</feature>
<keyword evidence="4" id="KW-1185">Reference proteome</keyword>
<dbReference type="OrthoDB" id="9798693at2"/>
<protein>
    <recommendedName>
        <fullName evidence="2">Phytase-like domain-containing protein</fullName>
    </recommendedName>
</protein>
<dbReference type="PROSITE" id="PS51257">
    <property type="entry name" value="PROKAR_LIPOPROTEIN"/>
    <property type="match status" value="1"/>
</dbReference>
<dbReference type="InterPro" id="IPR027372">
    <property type="entry name" value="Phytase-like_dom"/>
</dbReference>
<accession>A0A2Z3I014</accession>
<reference evidence="4" key="1">
    <citation type="submission" date="2018-05" db="EMBL/GenBank/DDBJ databases">
        <title>Genome sequencing of Phenylobacterium sp. HYN0004.</title>
        <authorList>
            <person name="Yi H."/>
            <person name="Baek C."/>
        </authorList>
    </citation>
    <scope>NUCLEOTIDE SEQUENCE [LARGE SCALE GENOMIC DNA]</scope>
    <source>
        <strain evidence="4">HYN0004</strain>
    </source>
</reference>
<evidence type="ECO:0000313" key="4">
    <source>
        <dbReference type="Proteomes" id="UP000247763"/>
    </source>
</evidence>
<feature type="domain" description="Phytase-like" evidence="2">
    <location>
        <begin position="70"/>
        <end position="303"/>
    </location>
</feature>